<feature type="active site" description="Glycyl thioester intermediate" evidence="8">
    <location>
        <position position="85"/>
    </location>
</feature>
<dbReference type="GO" id="GO:0005524">
    <property type="term" value="F:ATP binding"/>
    <property type="evidence" value="ECO:0007669"/>
    <property type="project" value="UniProtKB-KW"/>
</dbReference>
<evidence type="ECO:0000313" key="12">
    <source>
        <dbReference type="WBParaSite" id="PTRK_0001602500.1"/>
    </source>
</evidence>
<dbReference type="InterPro" id="IPR000608">
    <property type="entry name" value="UBC"/>
</dbReference>
<feature type="domain" description="UBC core" evidence="10">
    <location>
        <begin position="1"/>
        <end position="147"/>
    </location>
</feature>
<evidence type="ECO:0000256" key="7">
    <source>
        <dbReference type="ARBA" id="ARBA00022840"/>
    </source>
</evidence>
<dbReference type="SUPFAM" id="SSF54495">
    <property type="entry name" value="UBC-like"/>
    <property type="match status" value="1"/>
</dbReference>
<reference evidence="12" key="1">
    <citation type="submission" date="2017-02" db="UniProtKB">
        <authorList>
            <consortium name="WormBaseParasite"/>
        </authorList>
    </citation>
    <scope>IDENTIFICATION</scope>
</reference>
<keyword evidence="9" id="KW-0472">Membrane</keyword>
<proteinExistence type="predicted"/>
<dbReference type="PROSITE" id="PS00183">
    <property type="entry name" value="UBC_1"/>
    <property type="match status" value="1"/>
</dbReference>
<dbReference type="CDD" id="cd23792">
    <property type="entry name" value="UBCc_UBE2D"/>
    <property type="match status" value="1"/>
</dbReference>
<evidence type="ECO:0000256" key="1">
    <source>
        <dbReference type="ARBA" id="ARBA00000485"/>
    </source>
</evidence>
<evidence type="ECO:0000313" key="11">
    <source>
        <dbReference type="Proteomes" id="UP000038045"/>
    </source>
</evidence>
<evidence type="ECO:0000256" key="4">
    <source>
        <dbReference type="ARBA" id="ARBA00022679"/>
    </source>
</evidence>
<evidence type="ECO:0000256" key="8">
    <source>
        <dbReference type="PROSITE-ProRule" id="PRU10133"/>
    </source>
</evidence>
<evidence type="ECO:0000256" key="3">
    <source>
        <dbReference type="ARBA" id="ARBA00012486"/>
    </source>
</evidence>
<dbReference type="EC" id="2.3.2.23" evidence="3"/>
<evidence type="ECO:0000256" key="6">
    <source>
        <dbReference type="ARBA" id="ARBA00022786"/>
    </source>
</evidence>
<dbReference type="AlphaFoldDB" id="A0A0N5A315"/>
<dbReference type="Gene3D" id="3.10.110.10">
    <property type="entry name" value="Ubiquitin Conjugating Enzyme"/>
    <property type="match status" value="1"/>
</dbReference>
<comment type="pathway">
    <text evidence="2">Protein modification; protein ubiquitination.</text>
</comment>
<dbReference type="InterPro" id="IPR023313">
    <property type="entry name" value="UBQ-conjugating_AS"/>
</dbReference>
<dbReference type="Pfam" id="PF00179">
    <property type="entry name" value="UQ_con"/>
    <property type="match status" value="1"/>
</dbReference>
<dbReference type="GO" id="GO:0061631">
    <property type="term" value="F:ubiquitin conjugating enzyme activity"/>
    <property type="evidence" value="ECO:0007669"/>
    <property type="project" value="UniProtKB-EC"/>
</dbReference>
<dbReference type="Proteomes" id="UP000038045">
    <property type="component" value="Unplaced"/>
</dbReference>
<dbReference type="SMART" id="SM00212">
    <property type="entry name" value="UBCc"/>
    <property type="match status" value="1"/>
</dbReference>
<evidence type="ECO:0000256" key="5">
    <source>
        <dbReference type="ARBA" id="ARBA00022741"/>
    </source>
</evidence>
<keyword evidence="5" id="KW-0547">Nucleotide-binding</keyword>
<keyword evidence="7" id="KW-0067">ATP-binding</keyword>
<feature type="transmembrane region" description="Helical" evidence="9">
    <location>
        <begin position="380"/>
        <end position="411"/>
    </location>
</feature>
<dbReference type="PANTHER" id="PTHR24068">
    <property type="entry name" value="UBIQUITIN-CONJUGATING ENZYME E2"/>
    <property type="match status" value="1"/>
</dbReference>
<organism evidence="11 12">
    <name type="scientific">Parastrongyloides trichosuri</name>
    <name type="common">Possum-specific nematode worm</name>
    <dbReference type="NCBI Taxonomy" id="131310"/>
    <lineage>
        <taxon>Eukaryota</taxon>
        <taxon>Metazoa</taxon>
        <taxon>Ecdysozoa</taxon>
        <taxon>Nematoda</taxon>
        <taxon>Chromadorea</taxon>
        <taxon>Rhabditida</taxon>
        <taxon>Tylenchina</taxon>
        <taxon>Panagrolaimomorpha</taxon>
        <taxon>Strongyloidoidea</taxon>
        <taxon>Strongyloididae</taxon>
        <taxon>Parastrongyloides</taxon>
    </lineage>
</organism>
<name>A0A0N5A315_PARTI</name>
<evidence type="ECO:0000256" key="9">
    <source>
        <dbReference type="SAM" id="Phobius"/>
    </source>
</evidence>
<comment type="catalytic activity">
    <reaction evidence="1">
        <text>S-ubiquitinyl-[E1 ubiquitin-activating enzyme]-L-cysteine + [E2 ubiquitin-conjugating enzyme]-L-cysteine = [E1 ubiquitin-activating enzyme]-L-cysteine + S-ubiquitinyl-[E2 ubiquitin-conjugating enzyme]-L-cysteine.</text>
        <dbReference type="EC" id="2.3.2.23"/>
    </reaction>
</comment>
<dbReference type="FunFam" id="3.10.110.10:FF:000101">
    <property type="entry name" value="Ubiquitin-conjugating enzyme E2 D2"/>
    <property type="match status" value="1"/>
</dbReference>
<dbReference type="GO" id="GO:0006511">
    <property type="term" value="P:ubiquitin-dependent protein catabolic process"/>
    <property type="evidence" value="ECO:0007669"/>
    <property type="project" value="UniProtKB-ARBA"/>
</dbReference>
<keyword evidence="11" id="KW-1185">Reference proteome</keyword>
<evidence type="ECO:0000259" key="10">
    <source>
        <dbReference type="PROSITE" id="PS50127"/>
    </source>
</evidence>
<accession>A0A0N5A315</accession>
<keyword evidence="6" id="KW-0833">Ubl conjugation pathway</keyword>
<keyword evidence="9" id="KW-1133">Transmembrane helix</keyword>
<protein>
    <recommendedName>
        <fullName evidence="3">E2 ubiquitin-conjugating enzyme</fullName>
        <ecNumber evidence="3">2.3.2.23</ecNumber>
    </recommendedName>
</protein>
<keyword evidence="4" id="KW-0808">Transferase</keyword>
<keyword evidence="9" id="KW-0812">Transmembrane</keyword>
<sequence>MALKRITRELQDLGRDPPAQCSAGPVGDDLFHWQATIMGPPESPFQGGVFFLAIHFPTDYPFKPPKVAFTTKIYHPNINSNGSICLDILRAQWSPALTISKVLLSICSLLCDPNPDDPLVPEIARVYKADIAKYNQVAREWTQKYAMMYQDTERGRSRSRIRDDDNFSYHERSQSLAERMNGIMGPTLRTDEEIEEYDEDGKHIVRKVETVEKLVYLPGANNDISRENINYSSVHERKFDNEVHEKYNRYTDNRNIFGHESYHKRYDGYGDRYNQQAKSNLEGFHNYGYSNREVANETVRNVDTSYSRYNKNIDKNYQSRLHISDDESTDYGFKRNHERNLPTYEEHLDSKKKIHVKENINKEREIITKESKKKEYKERCVALCSSCWCIIIWIICLILLLVAIFLLLWFLVFNRSSSTATGTGTTPSSPTVPILNVTLGDIPLSGGSSGLTYSGVQKDLLQSEYIYVFDTILSSIVLMNLKTLQTVTTLLSHFDMITTNSCTKCRIYYLANTCISGGSCSDSEAIYCCDQCTSGQGSISSKSMKNCNIQGLKTRDWDYRNIQLNGVSDSYTMSLVSINPDYTQDSNVSKSSAKMVYHTFTGAFGKVTDSNINSTKTYNTPSGIFFDTLTVAPSQIGKQDFVWSSSISTTSILFNYFDINLLNTSVSTISSDISIQLTNLNPINSDTVQLTYLDKSNNQFLIRRYMKTQQILTMNQNFYFMSMPDGYYRHVDYSLDTNGNIYQLSTDSSNSYNVRIFMIS</sequence>
<dbReference type="PROSITE" id="PS50127">
    <property type="entry name" value="UBC_2"/>
    <property type="match status" value="1"/>
</dbReference>
<dbReference type="STRING" id="131310.A0A0N5A315"/>
<evidence type="ECO:0000256" key="2">
    <source>
        <dbReference type="ARBA" id="ARBA00004906"/>
    </source>
</evidence>
<dbReference type="InterPro" id="IPR016135">
    <property type="entry name" value="UBQ-conjugating_enzyme/RWD"/>
</dbReference>
<dbReference type="WBParaSite" id="PTRK_0001602500.1">
    <property type="protein sequence ID" value="PTRK_0001602500.1"/>
    <property type="gene ID" value="PTRK_0001602500"/>
</dbReference>